<proteinExistence type="predicted"/>
<dbReference type="EMBL" id="BPLQ01012357">
    <property type="protein sequence ID" value="GIY64906.1"/>
    <property type="molecule type" value="Genomic_DNA"/>
</dbReference>
<organism evidence="1 2">
    <name type="scientific">Caerostris darwini</name>
    <dbReference type="NCBI Taxonomy" id="1538125"/>
    <lineage>
        <taxon>Eukaryota</taxon>
        <taxon>Metazoa</taxon>
        <taxon>Ecdysozoa</taxon>
        <taxon>Arthropoda</taxon>
        <taxon>Chelicerata</taxon>
        <taxon>Arachnida</taxon>
        <taxon>Araneae</taxon>
        <taxon>Araneomorphae</taxon>
        <taxon>Entelegynae</taxon>
        <taxon>Araneoidea</taxon>
        <taxon>Araneidae</taxon>
        <taxon>Caerostris</taxon>
    </lineage>
</organism>
<reference evidence="1 2" key="1">
    <citation type="submission" date="2021-06" db="EMBL/GenBank/DDBJ databases">
        <title>Caerostris darwini draft genome.</title>
        <authorList>
            <person name="Kono N."/>
            <person name="Arakawa K."/>
        </authorList>
    </citation>
    <scope>NUCLEOTIDE SEQUENCE [LARGE SCALE GENOMIC DNA]</scope>
</reference>
<evidence type="ECO:0000313" key="1">
    <source>
        <dbReference type="EMBL" id="GIY64906.1"/>
    </source>
</evidence>
<accession>A0AAV4V4K7</accession>
<sequence>MLQKMFKVSKQCMRSTEGPWIDGPGQTHQDFFNTRSSNVYCNETDLTGVAHITALIAPKERNPLLLFWYITLQEPSSIQPLSCSCIAVLIIK</sequence>
<dbReference type="AlphaFoldDB" id="A0AAV4V4K7"/>
<dbReference type="Proteomes" id="UP001054837">
    <property type="component" value="Unassembled WGS sequence"/>
</dbReference>
<name>A0AAV4V4K7_9ARAC</name>
<comment type="caution">
    <text evidence="1">The sequence shown here is derived from an EMBL/GenBank/DDBJ whole genome shotgun (WGS) entry which is preliminary data.</text>
</comment>
<gene>
    <name evidence="1" type="ORF">CDAR_483051</name>
</gene>
<evidence type="ECO:0000313" key="2">
    <source>
        <dbReference type="Proteomes" id="UP001054837"/>
    </source>
</evidence>
<keyword evidence="2" id="KW-1185">Reference proteome</keyword>
<protein>
    <submittedName>
        <fullName evidence="1">Uncharacterized protein</fullName>
    </submittedName>
</protein>